<reference evidence="4 5" key="1">
    <citation type="submission" date="2019-03" db="EMBL/GenBank/DDBJ databases">
        <title>Genome Sequencing and Assembly of Various Microbes Isolated from Partially Reclaimed Soil and Acid Mine Drainage (AMD) Site.</title>
        <authorList>
            <person name="Steinbock B."/>
            <person name="Bechtold R."/>
            <person name="Sevigny J.L."/>
            <person name="Thomas D."/>
            <person name="Cuthill L.R."/>
            <person name="Aveiro Johannsen E.J."/>
            <person name="Thomas K."/>
            <person name="Ghosh A."/>
        </authorList>
    </citation>
    <scope>NUCLEOTIDE SEQUENCE [LARGE SCALE GENOMIC DNA]</scope>
    <source>
        <strain evidence="4 5">F-B2</strain>
    </source>
</reference>
<keyword evidence="1" id="KW-1188">Viral release from host cell</keyword>
<dbReference type="RefSeq" id="WP_133399831.1">
    <property type="nucleotide sequence ID" value="NZ_SMZX01000002.1"/>
</dbReference>
<dbReference type="EMBL" id="SMZX01000002">
    <property type="protein sequence ID" value="TDL43830.1"/>
    <property type="molecule type" value="Genomic_DNA"/>
</dbReference>
<evidence type="ECO:0000256" key="1">
    <source>
        <dbReference type="ARBA" id="ARBA00022612"/>
    </source>
</evidence>
<dbReference type="PANTHER" id="PTHR37813">
    <property type="entry name" value="FELS-2 PROPHAGE PROTEIN"/>
    <property type="match status" value="1"/>
</dbReference>
<evidence type="ECO:0000313" key="4">
    <source>
        <dbReference type="EMBL" id="TDL43830.1"/>
    </source>
</evidence>
<organism evidence="4 5">
    <name type="scientific">Microbacterium oleivorans</name>
    <dbReference type="NCBI Taxonomy" id="273677"/>
    <lineage>
        <taxon>Bacteria</taxon>
        <taxon>Bacillati</taxon>
        <taxon>Actinomycetota</taxon>
        <taxon>Actinomycetes</taxon>
        <taxon>Micrococcales</taxon>
        <taxon>Microbacteriaceae</taxon>
        <taxon>Microbacterium</taxon>
    </lineage>
</organism>
<protein>
    <submittedName>
        <fullName evidence="4">Phage tail tape measure protein</fullName>
    </submittedName>
</protein>
<gene>
    <name evidence="4" type="ORF">E2R54_11615</name>
</gene>
<dbReference type="PANTHER" id="PTHR37813:SF1">
    <property type="entry name" value="FELS-2 PROPHAGE PROTEIN"/>
    <property type="match status" value="1"/>
</dbReference>
<comment type="caution">
    <text evidence="4">The sequence shown here is derived from an EMBL/GenBank/DDBJ whole genome shotgun (WGS) entry which is preliminary data.</text>
</comment>
<proteinExistence type="predicted"/>
<evidence type="ECO:0000259" key="3">
    <source>
        <dbReference type="Pfam" id="PF10145"/>
    </source>
</evidence>
<evidence type="ECO:0000313" key="5">
    <source>
        <dbReference type="Proteomes" id="UP000295633"/>
    </source>
</evidence>
<feature type="coiled-coil region" evidence="2">
    <location>
        <begin position="69"/>
        <end position="136"/>
    </location>
</feature>
<accession>A0A4V3B3B2</accession>
<feature type="domain" description="Phage tail tape measure protein" evidence="3">
    <location>
        <begin position="284"/>
        <end position="457"/>
    </location>
</feature>
<keyword evidence="2" id="KW-0175">Coiled coil</keyword>
<sequence>MALRAVEIEALLTVDDKDVARAERNIKKTGEDIERKPVTQKVKGDEKEALNAIGRVAAEGKKLVSERTVATVDANIERAEKGLDRAQARLDYLRSVETDLDVKADIARAEANLQKLERQREALVSARTKIEAIAETDKAESNLQRFLSHFKRDAEAAGTQGGRSLTSGLDAATRGAGNAVGAAVGGEIEDTLVSALAAIPVAGGIVLGAVAIGKAINSAIEQGLAVEVGYDRLQGLTGISPEQAGRIGRAAGEAYANVFGESIESNMNAARLGLQFRIIDPAASTRDAQAVIQGLQGISDVLEEDVQPVARAVTSMLSSGLAKSAQEAFDILAAGARNGVNLGEDLLDTFNEYSAVFASLGITGPEALGLMNQGLASGARNSDIMADALLELRNLTTAMSDDTRAAFKLMGLDADETAAKIAAGGPKAREGLDEIFDGLREIQDPLQKNTAGISIFGTKWEDTAGALGSLDLSTAVEQLDGVTGSAQRMFDTLADNDAGKLEQAQRNIDVAVQGIQGALAAAFSDPLSDAAEFVAQNRGPVLEFFSDLVNGAIDFGIAASESFGEFVSGPLADAAEGVIAFLKLSNFDPFKDWSDLEDVVAGMRGFDSTTSDATSTLEGMRGQFNGFMDDQVKVGYLSDASLRLAGAIDEVGAKSGDMESQVRGAIAALGDEIAAADAAGESQSDLAGRYEAGRRALEDQMVQAGMSRDAARKLIETIQETPASKSTEYSSNVRDEMGKVSDLAGRVTRLPDGSFYIQGKTDDAYSRLMSLQAAIRQVTGNHGFKLAMGPGGQGGITQHDGGVVVPMASGGVLGRGLTPMAPIAQAVPPNTWRVVGDRMKDREFFIPDDGSERSLSILLEAMRSFGVLPMSDGGVVGSGSGGSAQFFDQSTYIAYDVEKLQRDKEQKMRKLLGDAGLTDT</sequence>
<evidence type="ECO:0000256" key="2">
    <source>
        <dbReference type="SAM" id="Coils"/>
    </source>
</evidence>
<dbReference type="AlphaFoldDB" id="A0A4V3B3B2"/>
<dbReference type="Proteomes" id="UP000295633">
    <property type="component" value="Unassembled WGS sequence"/>
</dbReference>
<dbReference type="Pfam" id="PF10145">
    <property type="entry name" value="PhageMin_Tail"/>
    <property type="match status" value="1"/>
</dbReference>
<dbReference type="InterPro" id="IPR010090">
    <property type="entry name" value="Phage_tape_meas"/>
</dbReference>
<name>A0A4V3B3B2_9MICO</name>